<sequence length="155" mass="17489">MATVRWIIWKARNQKIFNNETPDTCNVLRVKGLRNELINMEDMRGKRSQYKPMDNEETMQLLSSEFFICCDGAFKSKTNEASCVVLFLNSKGGLMDGASKSFFATSSLYVEAEAIGHACFLVKANSLMNATIVNDYLNAFKLIATENVPPWEINI</sequence>
<organism evidence="1 2">
    <name type="scientific">Ilex paraguariensis</name>
    <name type="common">yerba mate</name>
    <dbReference type="NCBI Taxonomy" id="185542"/>
    <lineage>
        <taxon>Eukaryota</taxon>
        <taxon>Viridiplantae</taxon>
        <taxon>Streptophyta</taxon>
        <taxon>Embryophyta</taxon>
        <taxon>Tracheophyta</taxon>
        <taxon>Spermatophyta</taxon>
        <taxon>Magnoliopsida</taxon>
        <taxon>eudicotyledons</taxon>
        <taxon>Gunneridae</taxon>
        <taxon>Pentapetalae</taxon>
        <taxon>asterids</taxon>
        <taxon>campanulids</taxon>
        <taxon>Aquifoliales</taxon>
        <taxon>Aquifoliaceae</taxon>
        <taxon>Ilex</taxon>
    </lineage>
</organism>
<dbReference type="Proteomes" id="UP001642360">
    <property type="component" value="Unassembled WGS sequence"/>
</dbReference>
<protein>
    <recommendedName>
        <fullName evidence="3">RNase H type-1 domain-containing protein</fullName>
    </recommendedName>
</protein>
<dbReference type="Gene3D" id="3.30.420.10">
    <property type="entry name" value="Ribonuclease H-like superfamily/Ribonuclease H"/>
    <property type="match status" value="1"/>
</dbReference>
<dbReference type="AlphaFoldDB" id="A0ABC8TMK1"/>
<feature type="non-terminal residue" evidence="1">
    <location>
        <position position="155"/>
    </location>
</feature>
<dbReference type="InterPro" id="IPR036397">
    <property type="entry name" value="RNaseH_sf"/>
</dbReference>
<gene>
    <name evidence="1" type="ORF">ILEXP_LOCUS39935</name>
</gene>
<comment type="caution">
    <text evidence="1">The sequence shown here is derived from an EMBL/GenBank/DDBJ whole genome shotgun (WGS) entry which is preliminary data.</text>
</comment>
<evidence type="ECO:0000313" key="2">
    <source>
        <dbReference type="Proteomes" id="UP001642360"/>
    </source>
</evidence>
<proteinExistence type="predicted"/>
<reference evidence="1 2" key="1">
    <citation type="submission" date="2024-02" db="EMBL/GenBank/DDBJ databases">
        <authorList>
            <person name="Vignale AGUSTIN F."/>
            <person name="Sosa J E."/>
            <person name="Modenutti C."/>
        </authorList>
    </citation>
    <scope>NUCLEOTIDE SEQUENCE [LARGE SCALE GENOMIC DNA]</scope>
</reference>
<dbReference type="EMBL" id="CAUOFW020005502">
    <property type="protein sequence ID" value="CAK9170439.1"/>
    <property type="molecule type" value="Genomic_DNA"/>
</dbReference>
<accession>A0ABC8TMK1</accession>
<keyword evidence="2" id="KW-1185">Reference proteome</keyword>
<evidence type="ECO:0008006" key="3">
    <source>
        <dbReference type="Google" id="ProtNLM"/>
    </source>
</evidence>
<evidence type="ECO:0000313" key="1">
    <source>
        <dbReference type="EMBL" id="CAK9170439.1"/>
    </source>
</evidence>
<name>A0ABC8TMK1_9AQUA</name>